<comment type="caution">
    <text evidence="2">The sequence shown here is derived from an EMBL/GenBank/DDBJ whole genome shotgun (WGS) entry which is preliminary data.</text>
</comment>
<dbReference type="InterPro" id="IPR036388">
    <property type="entry name" value="WH-like_DNA-bd_sf"/>
</dbReference>
<evidence type="ECO:0008006" key="4">
    <source>
        <dbReference type="Google" id="ProtNLM"/>
    </source>
</evidence>
<keyword evidence="3" id="KW-1185">Reference proteome</keyword>
<evidence type="ECO:0000313" key="2">
    <source>
        <dbReference type="EMBL" id="NHN85786.1"/>
    </source>
</evidence>
<dbReference type="Pfam" id="PF13730">
    <property type="entry name" value="HTH_36"/>
    <property type="match status" value="1"/>
</dbReference>
<proteinExistence type="predicted"/>
<evidence type="ECO:0000256" key="1">
    <source>
        <dbReference type="SAM" id="MobiDB-lite"/>
    </source>
</evidence>
<feature type="region of interest" description="Disordered" evidence="1">
    <location>
        <begin position="107"/>
        <end position="175"/>
    </location>
</feature>
<dbReference type="EMBL" id="WOTB01000020">
    <property type="protein sequence ID" value="NHN85786.1"/>
    <property type="molecule type" value="Genomic_DNA"/>
</dbReference>
<organism evidence="2 3">
    <name type="scientific">Acetobacter musti</name>
    <dbReference type="NCBI Taxonomy" id="864732"/>
    <lineage>
        <taxon>Bacteria</taxon>
        <taxon>Pseudomonadati</taxon>
        <taxon>Pseudomonadota</taxon>
        <taxon>Alphaproteobacteria</taxon>
        <taxon>Acetobacterales</taxon>
        <taxon>Acetobacteraceae</taxon>
        <taxon>Acetobacter</taxon>
    </lineage>
</organism>
<sequence>MSIEAIRWAFRQNAPATQRLVLLALADCANESMKAWPSVSTISDKTGLKDRSIRSSIQSLIEADLISPVETNHKSKCYRLNLENGFQDGHDTGTRCRSGGIKCQDKAARDADRPAPDAGEPALNAGGPARDADNPSITPKEPSAKQQHAHAPAQPTPGSSEARTGQRPSERLKAEIDSRWMRLGVRCERIAGSDKPSRMPGRSVLGFARQWLADAVNQGIDLNTAERLIIETVERITSRSGTGKPLKYFENPVSEAFAWHCENVEIDAIREEGSPRSYSEETKNAYRRYCNDLREAGVPPGERLSLDEWALTIEKSNVAA</sequence>
<accession>A0ABX0JQP0</accession>
<gene>
    <name evidence="2" type="ORF">GOB93_14210</name>
</gene>
<feature type="compositionally biased region" description="Polar residues" evidence="1">
    <location>
        <begin position="156"/>
        <end position="167"/>
    </location>
</feature>
<dbReference type="Proteomes" id="UP000635278">
    <property type="component" value="Unassembled WGS sequence"/>
</dbReference>
<protein>
    <recommendedName>
        <fullName evidence="4">Helix-turn-helix domain-containing protein</fullName>
    </recommendedName>
</protein>
<name>A0ABX0JQP0_9PROT</name>
<evidence type="ECO:0000313" key="3">
    <source>
        <dbReference type="Proteomes" id="UP000635278"/>
    </source>
</evidence>
<reference evidence="2 3" key="1">
    <citation type="journal article" date="2020" name="Int. J. Syst. Evol. Microbiol.">
        <title>Novel acetic acid bacteria from cider fermentations: Acetobacter conturbans sp. nov. and Acetobacter fallax sp. nov.</title>
        <authorList>
            <person name="Sombolestani A.S."/>
            <person name="Cleenwerck I."/>
            <person name="Cnockaert M."/>
            <person name="Borremans W."/>
            <person name="Wieme A.D."/>
            <person name="De Vuyst L."/>
            <person name="Vandamme P."/>
        </authorList>
    </citation>
    <scope>NUCLEOTIDE SEQUENCE [LARGE SCALE GENOMIC DNA]</scope>
    <source>
        <strain evidence="2 3">LMG 30640</strain>
    </source>
</reference>
<dbReference type="Gene3D" id="1.10.10.10">
    <property type="entry name" value="Winged helix-like DNA-binding domain superfamily/Winged helix DNA-binding domain"/>
    <property type="match status" value="1"/>
</dbReference>